<dbReference type="Gene3D" id="1.25.40.20">
    <property type="entry name" value="Ankyrin repeat-containing domain"/>
    <property type="match status" value="2"/>
</dbReference>
<proteinExistence type="predicted"/>
<dbReference type="Proteomes" id="UP000332933">
    <property type="component" value="Unassembled WGS sequence"/>
</dbReference>
<gene>
    <name evidence="2" type="primary">Aste57867_20362</name>
    <name evidence="1" type="ORF">As57867_020296</name>
    <name evidence="2" type="ORF">ASTE57867_20362</name>
</gene>
<dbReference type="EMBL" id="VJMH01006808">
    <property type="protein sequence ID" value="KAF0687981.1"/>
    <property type="molecule type" value="Genomic_DNA"/>
</dbReference>
<dbReference type="InterPro" id="IPR052050">
    <property type="entry name" value="SecEffector_AnkRepeat"/>
</dbReference>
<evidence type="ECO:0000313" key="3">
    <source>
        <dbReference type="Proteomes" id="UP000332933"/>
    </source>
</evidence>
<dbReference type="AlphaFoldDB" id="A0A485LG10"/>
<protein>
    <submittedName>
        <fullName evidence="2">Aste57867_20362 protein</fullName>
    </submittedName>
</protein>
<evidence type="ECO:0000313" key="1">
    <source>
        <dbReference type="EMBL" id="KAF0687981.1"/>
    </source>
</evidence>
<dbReference type="InterPro" id="IPR036770">
    <property type="entry name" value="Ankyrin_rpt-contain_sf"/>
</dbReference>
<name>A0A485LG10_9STRA</name>
<dbReference type="SUPFAM" id="SSF48403">
    <property type="entry name" value="Ankyrin repeat"/>
    <property type="match status" value="1"/>
</dbReference>
<dbReference type="OrthoDB" id="60453at2759"/>
<organism evidence="2 3">
    <name type="scientific">Aphanomyces stellatus</name>
    <dbReference type="NCBI Taxonomy" id="120398"/>
    <lineage>
        <taxon>Eukaryota</taxon>
        <taxon>Sar</taxon>
        <taxon>Stramenopiles</taxon>
        <taxon>Oomycota</taxon>
        <taxon>Saprolegniomycetes</taxon>
        <taxon>Saprolegniales</taxon>
        <taxon>Verrucalvaceae</taxon>
        <taxon>Aphanomyces</taxon>
    </lineage>
</organism>
<reference evidence="1" key="2">
    <citation type="submission" date="2019-06" db="EMBL/GenBank/DDBJ databases">
        <title>Genomics analysis of Aphanomyces spp. identifies a new class of oomycete effector associated with host adaptation.</title>
        <authorList>
            <person name="Gaulin E."/>
        </authorList>
    </citation>
    <scope>NUCLEOTIDE SEQUENCE</scope>
    <source>
        <strain evidence="1">CBS 578.67</strain>
    </source>
</reference>
<keyword evidence="3" id="KW-1185">Reference proteome</keyword>
<dbReference type="PANTHER" id="PTHR46586">
    <property type="entry name" value="ANKYRIN REPEAT-CONTAINING PROTEIN"/>
    <property type="match status" value="1"/>
</dbReference>
<dbReference type="InterPro" id="IPR002110">
    <property type="entry name" value="Ankyrin_rpt"/>
</dbReference>
<dbReference type="Pfam" id="PF13637">
    <property type="entry name" value="Ank_4"/>
    <property type="match status" value="1"/>
</dbReference>
<reference evidence="2 3" key="1">
    <citation type="submission" date="2019-03" db="EMBL/GenBank/DDBJ databases">
        <authorList>
            <person name="Gaulin E."/>
            <person name="Dumas B."/>
        </authorList>
    </citation>
    <scope>NUCLEOTIDE SEQUENCE [LARGE SCALE GENOMIC DNA]</scope>
    <source>
        <strain evidence="2">CBS 568.67</strain>
    </source>
</reference>
<sequence>MSTSRAHGCVFANADLVSSIVAFQSGFPVTFLPFVKFMASHPRPNSLLEFTMTENAPFFQRELDDLTRLFASYFTSPDALPRLPRLFDYVPAMAHKALCFAIATGHLEMLRFLLHQPGYAKPYHGVAGIAAFNGRLEVLQFLVKHEWAAFTGQTLHWASRQGHLHVVQFLHPHVPTCLPVVMDAAARFGHLDIVTFLHVHRTEGCSTEAMDEAASAGRLDIVRFLHAHRTEGCTTRAMNFAAAHGHLDVVQYLHEHRGEGCTTMAMTLAGCYGHLEVVKFLHHHRTEGCTPRAWEGAVEHKHADVAAFLMANRIEVQQARRDNVLWHWNRVLQ</sequence>
<accession>A0A485LG10</accession>
<dbReference type="EMBL" id="CAADRA010006831">
    <property type="protein sequence ID" value="VFT97049.1"/>
    <property type="molecule type" value="Genomic_DNA"/>
</dbReference>
<dbReference type="Pfam" id="PF12796">
    <property type="entry name" value="Ank_2"/>
    <property type="match status" value="1"/>
</dbReference>
<evidence type="ECO:0000313" key="2">
    <source>
        <dbReference type="EMBL" id="VFT97049.1"/>
    </source>
</evidence>
<dbReference type="PANTHER" id="PTHR46586:SF3">
    <property type="entry name" value="ANKYRIN REPEAT-CONTAINING PROTEIN"/>
    <property type="match status" value="1"/>
</dbReference>